<name>A0A231GVM0_9NOCA</name>
<dbReference type="Gene3D" id="1.10.260.40">
    <property type="entry name" value="lambda repressor-like DNA-binding domains"/>
    <property type="match status" value="1"/>
</dbReference>
<proteinExistence type="predicted"/>
<accession>A0A231GVM0</accession>
<dbReference type="SMART" id="SM00530">
    <property type="entry name" value="HTH_XRE"/>
    <property type="match status" value="1"/>
</dbReference>
<dbReference type="RefSeq" id="WP_189595117.1">
    <property type="nucleotide sequence ID" value="NZ_NGAF01000031.1"/>
</dbReference>
<dbReference type="InterPro" id="IPR010982">
    <property type="entry name" value="Lambda_DNA-bd_dom_sf"/>
</dbReference>
<reference evidence="2 3" key="1">
    <citation type="submission" date="2017-07" db="EMBL/GenBank/DDBJ databases">
        <title>First draft Genome Sequence of Nocardia cerradoensis isolated from human infection.</title>
        <authorList>
            <person name="Carrasco G."/>
        </authorList>
    </citation>
    <scope>NUCLEOTIDE SEQUENCE [LARGE SCALE GENOMIC DNA]</scope>
    <source>
        <strain evidence="2 3">CNM20130759</strain>
    </source>
</reference>
<sequence>MISLAGWARAIRAHHKLTRRQAERVTGISSDYLKNIETGIRPSLEYLENLIAGYRLDDAQARLTWDLWRPPLPLPPVEQLREQITTPDRLELLTRLDRAGIAIAYLDPLWNVLAANTTFRQTFPDAGANTEGNFALWALPPAPRQSPTASVMLEPGREAQFLVGMLRGGFGRYRRSPQVCSLYRQLTRNDAFNYHWHKGIHVAHGRDLQQPLRLRNPTTLQQYTLDLQITELTDFPAVRGFTAWPPPQLGKP</sequence>
<dbReference type="AlphaFoldDB" id="A0A231GVM0"/>
<gene>
    <name evidence="2" type="ORF">B7C42_07460</name>
</gene>
<protein>
    <recommendedName>
        <fullName evidence="1">HTH cro/C1-type domain-containing protein</fullName>
    </recommendedName>
</protein>
<evidence type="ECO:0000259" key="1">
    <source>
        <dbReference type="PROSITE" id="PS50943"/>
    </source>
</evidence>
<dbReference type="Proteomes" id="UP000215506">
    <property type="component" value="Unassembled WGS sequence"/>
</dbReference>
<evidence type="ECO:0000313" key="2">
    <source>
        <dbReference type="EMBL" id="OXR40521.1"/>
    </source>
</evidence>
<keyword evidence="3" id="KW-1185">Reference proteome</keyword>
<dbReference type="InterPro" id="IPR041413">
    <property type="entry name" value="MLTR_LBD"/>
</dbReference>
<dbReference type="Gene3D" id="3.30.450.180">
    <property type="match status" value="1"/>
</dbReference>
<dbReference type="Pfam" id="PF17765">
    <property type="entry name" value="MLTR_LBD"/>
    <property type="match status" value="1"/>
</dbReference>
<dbReference type="PROSITE" id="PS50943">
    <property type="entry name" value="HTH_CROC1"/>
    <property type="match status" value="1"/>
</dbReference>
<dbReference type="CDD" id="cd00093">
    <property type="entry name" value="HTH_XRE"/>
    <property type="match status" value="1"/>
</dbReference>
<comment type="caution">
    <text evidence="2">The sequence shown here is derived from an EMBL/GenBank/DDBJ whole genome shotgun (WGS) entry which is preliminary data.</text>
</comment>
<organism evidence="2 3">
    <name type="scientific">Nocardia cerradoensis</name>
    <dbReference type="NCBI Taxonomy" id="85688"/>
    <lineage>
        <taxon>Bacteria</taxon>
        <taxon>Bacillati</taxon>
        <taxon>Actinomycetota</taxon>
        <taxon>Actinomycetes</taxon>
        <taxon>Mycobacteriales</taxon>
        <taxon>Nocardiaceae</taxon>
        <taxon>Nocardia</taxon>
    </lineage>
</organism>
<dbReference type="GO" id="GO:0003677">
    <property type="term" value="F:DNA binding"/>
    <property type="evidence" value="ECO:0007669"/>
    <property type="project" value="InterPro"/>
</dbReference>
<dbReference type="Pfam" id="PF13560">
    <property type="entry name" value="HTH_31"/>
    <property type="match status" value="1"/>
</dbReference>
<evidence type="ECO:0000313" key="3">
    <source>
        <dbReference type="Proteomes" id="UP000215506"/>
    </source>
</evidence>
<feature type="domain" description="HTH cro/C1-type" evidence="1">
    <location>
        <begin position="9"/>
        <end position="61"/>
    </location>
</feature>
<dbReference type="SUPFAM" id="SSF47413">
    <property type="entry name" value="lambda repressor-like DNA-binding domains"/>
    <property type="match status" value="1"/>
</dbReference>
<dbReference type="InterPro" id="IPR001387">
    <property type="entry name" value="Cro/C1-type_HTH"/>
</dbReference>
<dbReference type="EMBL" id="NGAF01000031">
    <property type="protein sequence ID" value="OXR40521.1"/>
    <property type="molecule type" value="Genomic_DNA"/>
</dbReference>